<reference evidence="3" key="2">
    <citation type="submission" date="2021-04" db="EMBL/GenBank/DDBJ databases">
        <authorList>
            <person name="Podell S."/>
        </authorList>
    </citation>
    <scope>NUCLEOTIDE SEQUENCE</scope>
    <source>
        <strain evidence="3">Hildebrandi</strain>
    </source>
</reference>
<feature type="region of interest" description="Disordered" evidence="1">
    <location>
        <begin position="343"/>
        <end position="371"/>
    </location>
</feature>
<gene>
    <name evidence="3" type="ORF">IV203_021391</name>
</gene>
<dbReference type="GO" id="GO:0000149">
    <property type="term" value="F:SNARE binding"/>
    <property type="evidence" value="ECO:0007669"/>
    <property type="project" value="TreeGrafter"/>
</dbReference>
<dbReference type="EMBL" id="JAGRRH010000024">
    <property type="protein sequence ID" value="KAG7343446.1"/>
    <property type="molecule type" value="Genomic_DNA"/>
</dbReference>
<feature type="region of interest" description="Disordered" evidence="1">
    <location>
        <begin position="389"/>
        <end position="432"/>
    </location>
</feature>
<feature type="compositionally biased region" description="Low complexity" evidence="1">
    <location>
        <begin position="53"/>
        <end position="69"/>
    </location>
</feature>
<feature type="compositionally biased region" description="Low complexity" evidence="1">
    <location>
        <begin position="722"/>
        <end position="743"/>
    </location>
</feature>
<feature type="compositionally biased region" description="Low complexity" evidence="1">
    <location>
        <begin position="216"/>
        <end position="233"/>
    </location>
</feature>
<feature type="compositionally biased region" description="Acidic residues" evidence="1">
    <location>
        <begin position="746"/>
        <end position="763"/>
    </location>
</feature>
<dbReference type="GO" id="GO:0042147">
    <property type="term" value="P:retrograde transport, endosome to Golgi"/>
    <property type="evidence" value="ECO:0007669"/>
    <property type="project" value="InterPro"/>
</dbReference>
<dbReference type="GO" id="GO:0032456">
    <property type="term" value="P:endocytic recycling"/>
    <property type="evidence" value="ECO:0007669"/>
    <property type="project" value="InterPro"/>
</dbReference>
<accession>A0A9K3KHG1</accession>
<reference evidence="3" key="1">
    <citation type="journal article" date="2021" name="Sci. Rep.">
        <title>Diploid genomic architecture of Nitzschia inconspicua, an elite biomass production diatom.</title>
        <authorList>
            <person name="Oliver A."/>
            <person name="Podell S."/>
            <person name="Pinowska A."/>
            <person name="Traller J.C."/>
            <person name="Smith S.R."/>
            <person name="McClure R."/>
            <person name="Beliaev A."/>
            <person name="Bohutskyi P."/>
            <person name="Hill E.A."/>
            <person name="Rabines A."/>
            <person name="Zheng H."/>
            <person name="Allen L.Z."/>
            <person name="Kuo A."/>
            <person name="Grigoriev I.V."/>
            <person name="Allen A.E."/>
            <person name="Hazlebeck D."/>
            <person name="Allen E.E."/>
        </authorList>
    </citation>
    <scope>NUCLEOTIDE SEQUENCE</scope>
    <source>
        <strain evidence="3">Hildebrandi</strain>
    </source>
</reference>
<feature type="region of interest" description="Disordered" evidence="1">
    <location>
        <begin position="1"/>
        <end position="83"/>
    </location>
</feature>
<evidence type="ECO:0000256" key="1">
    <source>
        <dbReference type="SAM" id="MobiDB-lite"/>
    </source>
</evidence>
<feature type="domain" description="Syndetin C-terminal" evidence="2">
    <location>
        <begin position="1751"/>
        <end position="1988"/>
    </location>
</feature>
<organism evidence="3 4">
    <name type="scientific">Nitzschia inconspicua</name>
    <dbReference type="NCBI Taxonomy" id="303405"/>
    <lineage>
        <taxon>Eukaryota</taxon>
        <taxon>Sar</taxon>
        <taxon>Stramenopiles</taxon>
        <taxon>Ochrophyta</taxon>
        <taxon>Bacillariophyta</taxon>
        <taxon>Bacillariophyceae</taxon>
        <taxon>Bacillariophycidae</taxon>
        <taxon>Bacillariales</taxon>
        <taxon>Bacillariaceae</taxon>
        <taxon>Nitzschia</taxon>
    </lineage>
</organism>
<dbReference type="OrthoDB" id="10263345at2759"/>
<dbReference type="InterPro" id="IPR019514">
    <property type="entry name" value="Syndetin_C"/>
</dbReference>
<feature type="region of interest" description="Disordered" evidence="1">
    <location>
        <begin position="452"/>
        <end position="478"/>
    </location>
</feature>
<evidence type="ECO:0000313" key="3">
    <source>
        <dbReference type="EMBL" id="KAG7343446.1"/>
    </source>
</evidence>
<feature type="region of interest" description="Disordered" evidence="1">
    <location>
        <begin position="214"/>
        <end position="255"/>
    </location>
</feature>
<feature type="compositionally biased region" description="Polar residues" evidence="1">
    <location>
        <begin position="578"/>
        <end position="593"/>
    </location>
</feature>
<protein>
    <submittedName>
        <fullName evidence="3">DUF2451 domain containing protein</fullName>
    </submittedName>
</protein>
<dbReference type="InterPro" id="IPR040047">
    <property type="entry name" value="VPS50"/>
</dbReference>
<feature type="region of interest" description="Disordered" evidence="1">
    <location>
        <begin position="530"/>
        <end position="684"/>
    </location>
</feature>
<evidence type="ECO:0000259" key="2">
    <source>
        <dbReference type="Pfam" id="PF10474"/>
    </source>
</evidence>
<name>A0A9K3KHG1_9STRA</name>
<feature type="region of interest" description="Disordered" evidence="1">
    <location>
        <begin position="882"/>
        <end position="924"/>
    </location>
</feature>
<feature type="compositionally biased region" description="Polar residues" evidence="1">
    <location>
        <begin position="551"/>
        <end position="563"/>
    </location>
</feature>
<feature type="compositionally biased region" description="Low complexity" evidence="1">
    <location>
        <begin position="626"/>
        <end position="640"/>
    </location>
</feature>
<proteinExistence type="predicted"/>
<feature type="region of interest" description="Disordered" evidence="1">
    <location>
        <begin position="699"/>
        <end position="792"/>
    </location>
</feature>
<feature type="compositionally biased region" description="Low complexity" evidence="1">
    <location>
        <begin position="21"/>
        <end position="42"/>
    </location>
</feature>
<feature type="compositionally biased region" description="Acidic residues" evidence="1">
    <location>
        <begin position="903"/>
        <end position="917"/>
    </location>
</feature>
<dbReference type="Pfam" id="PF10474">
    <property type="entry name" value="Syndetin_C"/>
    <property type="match status" value="1"/>
</dbReference>
<sequence>MSQRSSTPTTSIGRWPPLPHSSGRSTGSNNIISSNSNSIGNNNDDDDVVFGRSNSNSNNINNNTTNNNTHRQPRTIPLSLSLPSLSANPATRRLQVWMRQQWRGIPAATFDDTNVNVNVRNRHQHKHQQSMNHNDNNNEFLKKKQTPINTRKVNSINTETVSNIAASAVVQVSNIDEALGALSCDYQIDPKQPNLFHCVGPRHRRRRLFHQHYDNDTTNENDTTTTTTATCEGDTNDNDSTKGEIPPTHKHDWVLDGHPEWHQQYQKTANLLEQLYPSSHKNHDDTIDSNQNNNNNNYKIDNDSDTNLVLQFGSVMGQQEYQFASFPPPTTTPPTITTTITNEEREQTEKKEKKVEPVETTTSTTGNFNNDDNNFAQFWQAAVTAPTPQHTFDMGSSSSTYATGEDDVAPEDKKKNNNNNNTDDDDEDDADADVVDPIDAWLVEKMAAKALGTRTPPPITPTNNIPSANLTSFPPQVDDDFDDDDFGDFQEATIIQEPSPQREKNAVAAATTTATIATVAAAVAATTVDGDPEATTTPMDPNDDICDKDGSTNVSNTTSNLPNKNDDATTETTSTAAKNNRQQGCESCSQVSSGPEERSDTVSHSSPVATNSGSTSPRLPKSMDDIVSTHVSTISTSSETKSPIKPPFNEMKTPTASPPAKSVLDDRCSLREPPTPITRNYYPSPNMVLKEKEDTDAIAGMYSPSSSSPFPHQLHFQDRQPNNATETTTANKKMHSHGSGSIIGDHDDDDDDEDDKDNDDDSSDSSTRGESTIGTHTTAQDQHSVPKEVQLKVPSNLIKERTVSSLSHSPSISIPQTVRVASTTTTTTTPVANFASPSFFFGRNASLFATSMLDGGGQDEPSIASSLASPEGKFLRRRRQSLLDGSVGDTPQHARKRSHVPTDDENDGDDSFDEDESVSLGSLGTLPENYLKHPDMDYTLQELKKLEWDWLPFWKMNRLLDEDDDDGQGCDTSTIPLLQEQITQRLSKLDAFYRKVCKKVYKKIQPYAEDIIIANQAMLDLQKNLQLAKMYLKRTQRAIEIAKYGSPTPSGPIMDGYGVYGAMGLLQSWDNLSSQKDLDEIIQSIKEIFESEDRILKRIQAFDVYRCDALHEYQSIDDHVEELRERCRSSSVARLQCLDELRNRVDSIMSKIFYARLHECLEEVAVVVMLCGDDKDRLEPSPSDLTAYETLIECFCRLYQVDSIKEKKIHACSRAICTTIQTAMLLESQKAFGRALLWPSGSEIDEDGPYRRELDALHYNERFLDATRIPNWTYNLVTIRFDFEIKDGTKHPLPSVFHKLCLLLTNILRSFHARIEWHQKRAAGDAIEEASDLLVEIAQELPGRRASLWNACIQSMEQCFEEYLKYIGNKRLFSWDTDICDDSNWFWDVQGLQESYALMNQFLSVGPAFLRDTPTELVNDGSLIREKFHLCCKRHVRTFHVETMNSLGGMLFREDWTLLPFPNYDSLSKDSSVDVGIRVIECISKMLIDGRRKQDFLEYRSQKNGFIKTSGGYDLAKDLDVANPFDIMRDHEEGQHDSDEQPSIQHCEDGGIESVARLLSVLLANESTHEQRVMSKSILHGILPWCSRVTVLIEKLPFMAKEAILVLTNIFDLYITTAFRICAGNRRNERILLGMEMIQTFDKDQIDDMVQSRFSSQSFGFGRRPHQATSNSKLVAQVSKHVDAEMCAFVMSDENFQNLARLRDLILDGQNNLKGIVKLDLVDKWIIDPVLNEDTREEEFAQESARVLEKRVSCSFNLLSLAAALNVATNCLSPYDQKLEKYKETVLCAIPLFLDVTYRMSAMRSIRGRAIVMEIASNEAVWEESKLHEHPNDYIENLCDFSVLLWKHLHTSSRKLPDGVLNNVWNGVIGGSFMTFLEGFSKIPVCSTEGRSLMSMDVAAYSSEMKPRSVHERLGFDKKIPAPQPTLHPQRDASYVDTYIKMFYFPHTDVVSWVEDNYKRYHRHHIVPLVLATAPNANEARKALQTVIQLYEGKVSSSAKTMRL</sequence>
<dbReference type="PANTHER" id="PTHR13258">
    <property type="entry name" value="SYNDETIN"/>
    <property type="match status" value="1"/>
</dbReference>
<dbReference type="GO" id="GO:1990745">
    <property type="term" value="C:EARP complex"/>
    <property type="evidence" value="ECO:0007669"/>
    <property type="project" value="InterPro"/>
</dbReference>
<comment type="caution">
    <text evidence="3">The sequence shown here is derived from an EMBL/GenBank/DDBJ whole genome shotgun (WGS) entry which is preliminary data.</text>
</comment>
<feature type="compositionally biased region" description="Basic and acidic residues" evidence="1">
    <location>
        <begin position="239"/>
        <end position="255"/>
    </location>
</feature>
<feature type="compositionally biased region" description="Polar residues" evidence="1">
    <location>
        <begin position="1"/>
        <end position="12"/>
    </location>
</feature>
<feature type="region of interest" description="Disordered" evidence="1">
    <location>
        <begin position="852"/>
        <end position="871"/>
    </location>
</feature>
<feature type="compositionally biased region" description="Polar residues" evidence="1">
    <location>
        <begin position="768"/>
        <end position="783"/>
    </location>
</feature>
<keyword evidence="4" id="KW-1185">Reference proteome</keyword>
<feature type="compositionally biased region" description="Polar residues" evidence="1">
    <location>
        <begin position="389"/>
        <end position="402"/>
    </location>
</feature>
<feature type="compositionally biased region" description="Low complexity" evidence="1">
    <location>
        <begin position="358"/>
        <end position="371"/>
    </location>
</feature>
<feature type="compositionally biased region" description="Low complexity" evidence="1">
    <location>
        <begin position="288"/>
        <end position="299"/>
    </location>
</feature>
<feature type="region of interest" description="Disordered" evidence="1">
    <location>
        <begin position="279"/>
        <end position="303"/>
    </location>
</feature>
<dbReference type="PANTHER" id="PTHR13258:SF0">
    <property type="entry name" value="SYNDETIN"/>
    <property type="match status" value="1"/>
</dbReference>
<feature type="compositionally biased region" description="Polar residues" evidence="1">
    <location>
        <begin position="602"/>
        <end position="617"/>
    </location>
</feature>
<feature type="compositionally biased region" description="Acidic residues" evidence="1">
    <location>
        <begin position="422"/>
        <end position="432"/>
    </location>
</feature>
<feature type="compositionally biased region" description="Basic and acidic residues" evidence="1">
    <location>
        <begin position="343"/>
        <end position="357"/>
    </location>
</feature>
<dbReference type="Proteomes" id="UP000693970">
    <property type="component" value="Unassembled WGS sequence"/>
</dbReference>
<evidence type="ECO:0000313" key="4">
    <source>
        <dbReference type="Proteomes" id="UP000693970"/>
    </source>
</evidence>
<dbReference type="GO" id="GO:0005829">
    <property type="term" value="C:cytosol"/>
    <property type="evidence" value="ECO:0007669"/>
    <property type="project" value="GOC"/>
</dbReference>